<dbReference type="EMBL" id="AFBR01000092">
    <property type="protein sequence ID" value="EGG50653.1"/>
    <property type="molecule type" value="Genomic_DNA"/>
</dbReference>
<reference evidence="1 2" key="1">
    <citation type="submission" date="2011-02" db="EMBL/GenBank/DDBJ databases">
        <authorList>
            <person name="Weinstock G."/>
            <person name="Sodergren E."/>
            <person name="Clifton S."/>
            <person name="Fulton L."/>
            <person name="Fulton B."/>
            <person name="Courtney L."/>
            <person name="Fronick C."/>
            <person name="Harrison M."/>
            <person name="Strong C."/>
            <person name="Farmer C."/>
            <person name="Delahaunty K."/>
            <person name="Markovic C."/>
            <person name="Hall O."/>
            <person name="Minx P."/>
            <person name="Tomlinson C."/>
            <person name="Mitreva M."/>
            <person name="Hou S."/>
            <person name="Chen J."/>
            <person name="Wollam A."/>
            <person name="Pepin K.H."/>
            <person name="Johnson M."/>
            <person name="Bhonagiri V."/>
            <person name="Zhang X."/>
            <person name="Suruliraj S."/>
            <person name="Warren W."/>
            <person name="Chinwalla A."/>
            <person name="Mardis E.R."/>
            <person name="Wilson R.K."/>
        </authorList>
    </citation>
    <scope>NUCLEOTIDE SEQUENCE [LARGE SCALE GENOMIC DNA]</scope>
    <source>
        <strain evidence="1 2">YIT 11841</strain>
    </source>
</reference>
<protein>
    <submittedName>
        <fullName evidence="1">Conserved domain protein</fullName>
    </submittedName>
</protein>
<dbReference type="HOGENOM" id="CLU_2602883_0_0_10"/>
<sequence length="79" mass="9145">MPFYFPFVTHSHISLSFIQKAQIHTTNGKPQDMPHKTNLNMQGSLLESPYSEKDFLTRPDCIYFPNTLILNIDFKTISP</sequence>
<gene>
    <name evidence="1" type="ORF">HMPREF9442_03097</name>
</gene>
<evidence type="ECO:0000313" key="1">
    <source>
        <dbReference type="EMBL" id="EGG50653.1"/>
    </source>
</evidence>
<accession>F3QY06</accession>
<dbReference type="AlphaFoldDB" id="F3QY06"/>
<comment type="caution">
    <text evidence="1">The sequence shown here is derived from an EMBL/GenBank/DDBJ whole genome shotgun (WGS) entry which is preliminary data.</text>
</comment>
<keyword evidence="2" id="KW-1185">Reference proteome</keyword>
<dbReference type="Proteomes" id="UP000005546">
    <property type="component" value="Unassembled WGS sequence"/>
</dbReference>
<name>F3QY06_9BACT</name>
<evidence type="ECO:0000313" key="2">
    <source>
        <dbReference type="Proteomes" id="UP000005546"/>
    </source>
</evidence>
<organism evidence="1 2">
    <name type="scientific">Paraprevotella xylaniphila YIT 11841</name>
    <dbReference type="NCBI Taxonomy" id="762982"/>
    <lineage>
        <taxon>Bacteria</taxon>
        <taxon>Pseudomonadati</taxon>
        <taxon>Bacteroidota</taxon>
        <taxon>Bacteroidia</taxon>
        <taxon>Bacteroidales</taxon>
        <taxon>Prevotellaceae</taxon>
        <taxon>Paraprevotella</taxon>
    </lineage>
</organism>
<dbReference type="STRING" id="762982.HMPREF9442_03097"/>
<proteinExistence type="predicted"/>